<evidence type="ECO:0000313" key="10">
    <source>
        <dbReference type="EMBL" id="CAB1436252.1"/>
    </source>
</evidence>
<dbReference type="EMBL" id="CADEAL010001870">
    <property type="protein sequence ID" value="CAB1436252.1"/>
    <property type="molecule type" value="Genomic_DNA"/>
</dbReference>
<feature type="domain" description="Complex 1 LYR protein" evidence="9">
    <location>
        <begin position="576"/>
        <end position="634"/>
    </location>
</feature>
<feature type="coiled-coil region" evidence="7">
    <location>
        <begin position="12"/>
        <end position="43"/>
    </location>
</feature>
<dbReference type="Gene3D" id="1.25.40.180">
    <property type="match status" value="1"/>
</dbReference>
<evidence type="ECO:0000256" key="6">
    <source>
        <dbReference type="ARBA" id="ARBA00044735"/>
    </source>
</evidence>
<accession>A0A9N7USH8</accession>
<dbReference type="SUPFAM" id="SSF48371">
    <property type="entry name" value="ARM repeat"/>
    <property type="match status" value="1"/>
</dbReference>
<dbReference type="CDD" id="cd20262">
    <property type="entry name" value="Complex1_LYR_LYRM2"/>
    <property type="match status" value="1"/>
</dbReference>
<comment type="function">
    <text evidence="6">Involved in efficient integration of the N-module into mitochondrial respiratory chain complex I.</text>
</comment>
<dbReference type="Pfam" id="PF05347">
    <property type="entry name" value="Complex1_LYR"/>
    <property type="match status" value="1"/>
</dbReference>
<keyword evidence="3" id="KW-0809">Transit peptide</keyword>
<keyword evidence="7" id="KW-0175">Coiled coil</keyword>
<comment type="subcellular location">
    <subcellularLocation>
        <location evidence="1">Mitochondrion</location>
    </subcellularLocation>
</comment>
<feature type="compositionally biased region" description="Basic and acidic residues" evidence="8">
    <location>
        <begin position="284"/>
        <end position="299"/>
    </location>
</feature>
<dbReference type="InterPro" id="IPR008011">
    <property type="entry name" value="Complex1_LYR_dom"/>
</dbReference>
<feature type="compositionally biased region" description="Low complexity" evidence="8">
    <location>
        <begin position="240"/>
        <end position="252"/>
    </location>
</feature>
<dbReference type="InterPro" id="IPR016024">
    <property type="entry name" value="ARM-type_fold"/>
</dbReference>
<evidence type="ECO:0000256" key="2">
    <source>
        <dbReference type="ARBA" id="ARBA00009508"/>
    </source>
</evidence>
<dbReference type="AlphaFoldDB" id="A0A9N7USH8"/>
<name>A0A9N7USH8_PLEPL</name>
<dbReference type="Proteomes" id="UP001153269">
    <property type="component" value="Unassembled WGS sequence"/>
</dbReference>
<evidence type="ECO:0000256" key="8">
    <source>
        <dbReference type="SAM" id="MobiDB-lite"/>
    </source>
</evidence>
<dbReference type="PANTHER" id="PTHR13675">
    <property type="entry name" value="LYR MOTIF-CONTAINING PROTEIN 2"/>
    <property type="match status" value="1"/>
</dbReference>
<sequence>MARFERVQTDSARSQEQLLLKLEQQLKEQEKRLESELDHFKAEEMARFERVQTDSACSQEQLLLKLEQQLKEQDESWKSILHQSKEHHDSEMNKMVNIPSNTKEVEEPVVVSALAPEPKPSRVVLDSSSASELEQSQSMMVHDLKLNPSDKKEVRRELEQSAFKSLEDWGSSPYVLTINASSLHTNQSGVKSKDFTFIMAKVNSLEDQDKGGAWLLALSGELDLSLDGEDERQNDDRSSSRASGSIRTSGSRQRVQDSPASAEGREHHQAQDGSTQQQGCSKDLQSHENRDQDGHVDKANCKEDQKITVRAKEEEQNCSSSGCWDAIALRSSVSSSTGTPATPRTQAVNSVHTPAAARTVIFNTSQRSHGTQLIRGPDDPVVFLGAASYEYQPQVDITFGAASIQMIKTTEDEAPAASEEVVRKEQVRPEESVSCITENFQAFMTDLSHEESDGEEQLQVMVELVFKRAVQKPHSAAVFSELCQHLSTVEVQSLSDWSASVSFRSLLVKHCQAAYSGRVQAPPTTKFLMKTHRALNIELASRLPSSQHPLVSTLSKMAAPRLPLAALSLKQFLQRQKVLGIYRNMLRTIKKVPDEADRKYLRDWARDEFKRNRNATEQDAIRMMITQANKHLEELQGSLALATLIR</sequence>
<dbReference type="PANTHER" id="PTHR13675:SF0">
    <property type="entry name" value="LYR MOTIF-CONTAINING PROTEIN 2"/>
    <property type="match status" value="1"/>
</dbReference>
<feature type="compositionally biased region" description="Polar residues" evidence="8">
    <location>
        <begin position="271"/>
        <end position="280"/>
    </location>
</feature>
<evidence type="ECO:0000256" key="1">
    <source>
        <dbReference type="ARBA" id="ARBA00004173"/>
    </source>
</evidence>
<comment type="caution">
    <text evidence="10">The sequence shown here is derived from an EMBL/GenBank/DDBJ whole genome shotgun (WGS) entry which is preliminary data.</text>
</comment>
<evidence type="ECO:0000259" key="9">
    <source>
        <dbReference type="Pfam" id="PF05347"/>
    </source>
</evidence>
<protein>
    <recommendedName>
        <fullName evidence="5">LYR motif-containing protein 2</fullName>
    </recommendedName>
</protein>
<dbReference type="GO" id="GO:0005739">
    <property type="term" value="C:mitochondrion"/>
    <property type="evidence" value="ECO:0007669"/>
    <property type="project" value="UniProtKB-SubCell"/>
</dbReference>
<gene>
    <name evidence="10" type="ORF">PLEPLA_LOCUS24287</name>
</gene>
<evidence type="ECO:0000256" key="5">
    <source>
        <dbReference type="ARBA" id="ARBA00026235"/>
    </source>
</evidence>
<evidence type="ECO:0000256" key="3">
    <source>
        <dbReference type="ARBA" id="ARBA00022946"/>
    </source>
</evidence>
<dbReference type="InterPro" id="IPR045293">
    <property type="entry name" value="Complex1_LYR_LYRM2"/>
</dbReference>
<keyword evidence="11" id="KW-1185">Reference proteome</keyword>
<evidence type="ECO:0000256" key="7">
    <source>
        <dbReference type="SAM" id="Coils"/>
    </source>
</evidence>
<comment type="similarity">
    <text evidence="2">Belongs to the complex I LYR family.</text>
</comment>
<organism evidence="10 11">
    <name type="scientific">Pleuronectes platessa</name>
    <name type="common">European plaice</name>
    <dbReference type="NCBI Taxonomy" id="8262"/>
    <lineage>
        <taxon>Eukaryota</taxon>
        <taxon>Metazoa</taxon>
        <taxon>Chordata</taxon>
        <taxon>Craniata</taxon>
        <taxon>Vertebrata</taxon>
        <taxon>Euteleostomi</taxon>
        <taxon>Actinopterygii</taxon>
        <taxon>Neopterygii</taxon>
        <taxon>Teleostei</taxon>
        <taxon>Neoteleostei</taxon>
        <taxon>Acanthomorphata</taxon>
        <taxon>Carangaria</taxon>
        <taxon>Pleuronectiformes</taxon>
        <taxon>Pleuronectoidei</taxon>
        <taxon>Pleuronectidae</taxon>
        <taxon>Pleuronectes</taxon>
    </lineage>
</organism>
<reference evidence="10" key="1">
    <citation type="submission" date="2020-03" db="EMBL/GenBank/DDBJ databases">
        <authorList>
            <person name="Weist P."/>
        </authorList>
    </citation>
    <scope>NUCLEOTIDE SEQUENCE</scope>
</reference>
<feature type="region of interest" description="Disordered" evidence="8">
    <location>
        <begin position="227"/>
        <end position="299"/>
    </location>
</feature>
<evidence type="ECO:0000313" key="11">
    <source>
        <dbReference type="Proteomes" id="UP001153269"/>
    </source>
</evidence>
<proteinExistence type="inferred from homology"/>
<evidence type="ECO:0000256" key="4">
    <source>
        <dbReference type="ARBA" id="ARBA00023128"/>
    </source>
</evidence>
<keyword evidence="4" id="KW-0496">Mitochondrion</keyword>